<proteinExistence type="predicted"/>
<dbReference type="Gene3D" id="3.90.1200.10">
    <property type="match status" value="1"/>
</dbReference>
<sequence>MDLDLENGWQVLPIGSETGTAYIGIKQKEKVFLKRNPSPFIAALSLEEITPKLIWSKRMHTGDTLTAQQWMNGRCLERSEMSSELVLDLLRRVHSSDLLKKMLAKVGGLHYQPEDFLTLYYRGISTELMSHPLLARCAKFLESHLPTYAVKDYEVSHGDLNRQNFLLSDSGQLYLVDWESVMFADPAKDLSMLMCRYVPRADWKQWLESYFGKQLPEAMEFRIQWYALMNLLLDVKYNYQRGRFHEMNQDIIKIQQTFEFFEKLYF</sequence>
<evidence type="ECO:0000313" key="3">
    <source>
        <dbReference type="Proteomes" id="UP001055149"/>
    </source>
</evidence>
<dbReference type="InterPro" id="IPR052077">
    <property type="entry name" value="CcrZ_PhaseVar_Mediator"/>
</dbReference>
<evidence type="ECO:0000313" key="2">
    <source>
        <dbReference type="EMBL" id="GKS80963.1"/>
    </source>
</evidence>
<dbReference type="EMBL" id="BQXH01000004">
    <property type="protein sequence ID" value="GKS80963.1"/>
    <property type="molecule type" value="Genomic_DNA"/>
</dbReference>
<feature type="domain" description="Aminoglycoside phosphotransferase" evidence="1">
    <location>
        <begin position="50"/>
        <end position="215"/>
    </location>
</feature>
<gene>
    <name evidence="2" type="ORF">LPAF129_06480</name>
</gene>
<comment type="caution">
    <text evidence="2">The sequence shown here is derived from an EMBL/GenBank/DDBJ whole genome shotgun (WGS) entry which is preliminary data.</text>
</comment>
<dbReference type="RefSeq" id="WP_244054732.1">
    <property type="nucleotide sequence ID" value="NZ_BQXH01000004.1"/>
</dbReference>
<dbReference type="SUPFAM" id="SSF56112">
    <property type="entry name" value="Protein kinase-like (PK-like)"/>
    <property type="match status" value="1"/>
</dbReference>
<dbReference type="PANTHER" id="PTHR40086:SF1">
    <property type="entry name" value="CELL CYCLE REGULATOR CCRZ"/>
    <property type="match status" value="1"/>
</dbReference>
<accession>A0ABQ5JFW7</accession>
<reference evidence="2" key="1">
    <citation type="journal article" date="2022" name="Int. J. Syst. Evol. Microbiol.">
        <title>A novel species of lactic acid bacteria, Ligilactobacillus pabuli sp. nov., isolated from alfalfa silage.</title>
        <authorList>
            <person name="Tohno M."/>
            <person name="Tanizawa Y."/>
            <person name="Sawada H."/>
            <person name="Sakamoto M."/>
            <person name="Ohkuma M."/>
            <person name="Kobayashi H."/>
        </authorList>
    </citation>
    <scope>NUCLEOTIDE SEQUENCE</scope>
    <source>
        <strain evidence="2">AF129</strain>
    </source>
</reference>
<dbReference type="InterPro" id="IPR011009">
    <property type="entry name" value="Kinase-like_dom_sf"/>
</dbReference>
<evidence type="ECO:0000259" key="1">
    <source>
        <dbReference type="Pfam" id="PF01636"/>
    </source>
</evidence>
<dbReference type="Pfam" id="PF01636">
    <property type="entry name" value="APH"/>
    <property type="match status" value="1"/>
</dbReference>
<keyword evidence="3" id="KW-1185">Reference proteome</keyword>
<dbReference type="PANTHER" id="PTHR40086">
    <property type="entry name" value="PHOSPHOTRANSFERASE YTMP-RELATED"/>
    <property type="match status" value="1"/>
</dbReference>
<protein>
    <submittedName>
        <fullName evidence="2">Phosphotransferase</fullName>
    </submittedName>
</protein>
<dbReference type="InterPro" id="IPR002575">
    <property type="entry name" value="Aminoglycoside_PTrfase"/>
</dbReference>
<name>A0ABQ5JFW7_9LACO</name>
<organism evidence="2 3">
    <name type="scientific">Ligilactobacillus pabuli</name>
    <dbReference type="NCBI Taxonomy" id="2886039"/>
    <lineage>
        <taxon>Bacteria</taxon>
        <taxon>Bacillati</taxon>
        <taxon>Bacillota</taxon>
        <taxon>Bacilli</taxon>
        <taxon>Lactobacillales</taxon>
        <taxon>Lactobacillaceae</taxon>
        <taxon>Ligilactobacillus</taxon>
    </lineage>
</organism>
<dbReference type="Proteomes" id="UP001055149">
    <property type="component" value="Unassembled WGS sequence"/>
</dbReference>